<proteinExistence type="predicted"/>
<dbReference type="SUPFAM" id="SSF110296">
    <property type="entry name" value="Oligoxyloglucan reducing end-specific cellobiohydrolase"/>
    <property type="match status" value="1"/>
</dbReference>
<name>A0A9X2IQC8_9BACI</name>
<dbReference type="Gene3D" id="2.130.10.10">
    <property type="entry name" value="YVTN repeat-like/Quinoprotein amine dehydrogenase"/>
    <property type="match status" value="2"/>
</dbReference>
<dbReference type="Pfam" id="PF07833">
    <property type="entry name" value="Cu_amine_oxidN1"/>
    <property type="match status" value="1"/>
</dbReference>
<protein>
    <submittedName>
        <fullName evidence="2">Stalk domain-containing protein</fullName>
    </submittedName>
</protein>
<dbReference type="SUPFAM" id="SSF55383">
    <property type="entry name" value="Copper amine oxidase, domain N"/>
    <property type="match status" value="1"/>
</dbReference>
<dbReference type="Gene3D" id="3.30.457.10">
    <property type="entry name" value="Copper amine oxidase-like, N-terminal domain"/>
    <property type="match status" value="1"/>
</dbReference>
<comment type="caution">
    <text evidence="2">The sequence shown here is derived from an EMBL/GenBank/DDBJ whole genome shotgun (WGS) entry which is preliminary data.</text>
</comment>
<dbReference type="AlphaFoldDB" id="A0A9X2IQC8"/>
<evidence type="ECO:0000313" key="3">
    <source>
        <dbReference type="Proteomes" id="UP001139179"/>
    </source>
</evidence>
<gene>
    <name evidence="2" type="ORF">M3202_14820</name>
</gene>
<dbReference type="InterPro" id="IPR012854">
    <property type="entry name" value="Cu_amine_oxidase-like_N"/>
</dbReference>
<dbReference type="EMBL" id="JAMBOL010000014">
    <property type="protein sequence ID" value="MCM3715342.1"/>
    <property type="molecule type" value="Genomic_DNA"/>
</dbReference>
<reference evidence="2" key="1">
    <citation type="submission" date="2022-05" db="EMBL/GenBank/DDBJ databases">
        <title>Comparative Genomics of Spacecraft Associated Microbes.</title>
        <authorList>
            <person name="Tran M.T."/>
            <person name="Wright A."/>
            <person name="Seuylemezian A."/>
            <person name="Eisen J."/>
            <person name="Coil D."/>
        </authorList>
    </citation>
    <scope>NUCLEOTIDE SEQUENCE</scope>
    <source>
        <strain evidence="2">214.1.1</strain>
    </source>
</reference>
<dbReference type="InterPro" id="IPR015943">
    <property type="entry name" value="WD40/YVTN_repeat-like_dom_sf"/>
</dbReference>
<evidence type="ECO:0000313" key="2">
    <source>
        <dbReference type="EMBL" id="MCM3715342.1"/>
    </source>
</evidence>
<sequence length="596" mass="65980">MRSKKGIILASCMTTIFLLAGIVAVTASDSIKLEVNGHMIQTDVPPQIINNRMMVPVRSISEALGAKVNWNKEGNKVEVDMTDVDSPQEEDKSLQRQVELLRNWIAPVSANKAVETWAEAVKQRNGAVQYAMFAPDVQEQTREQLKRFNWVTGVSSPWVERYEINEQKVSAEDAVKYEVIFHMATSTGSAGTAHASLTVSKGDGGWLITELLNDGSSNIPGVNDKAGDGSTDSTTGEVLKHPQAVQMINDKIGWAWESDPLKVVKTIDGGQHWKEVPLTGLDDESTASISQPAFEFLDADHGWISWTNDKEMVIAYTADGGRHWSQTSIPGYNMAVDFTFLNDQEGWLLTVGDAAMMKSEKRVFRTIDGGETWELLSSNTDYLESDEATRNALSLTGTANGIIFSDAEHGWVSLDNPVSDELLFYQTVDGGKSWSPVELNVPEEVEGEEFITSFSVPQFFGSQKKEGIVIARFAYRDEQSTVAFRTMNGGESWDGELLPAEVNVENVSDMTFAARDRGWAIVDDGLYRTRDGLEWEKVSTNKTFNETLKTNSVLKQIVFVDNMEGWILAASEDLEDEILLKTEDGGETWKQAPIKG</sequence>
<dbReference type="PANTHER" id="PTHR47199">
    <property type="entry name" value="PHOTOSYSTEM II STABILITY/ASSEMBLY FACTOR HCF136, CHLOROPLASTIC"/>
    <property type="match status" value="1"/>
</dbReference>
<evidence type="ECO:0000259" key="1">
    <source>
        <dbReference type="Pfam" id="PF07833"/>
    </source>
</evidence>
<dbReference type="Proteomes" id="UP001139179">
    <property type="component" value="Unassembled WGS sequence"/>
</dbReference>
<organism evidence="2 3">
    <name type="scientific">Halalkalibacter oceani</name>
    <dbReference type="NCBI Taxonomy" id="1653776"/>
    <lineage>
        <taxon>Bacteria</taxon>
        <taxon>Bacillati</taxon>
        <taxon>Bacillota</taxon>
        <taxon>Bacilli</taxon>
        <taxon>Bacillales</taxon>
        <taxon>Bacillaceae</taxon>
        <taxon>Halalkalibacter</taxon>
    </lineage>
</organism>
<accession>A0A9X2IQC8</accession>
<keyword evidence="3" id="KW-1185">Reference proteome</keyword>
<dbReference type="InterPro" id="IPR036582">
    <property type="entry name" value="Mao_N_sf"/>
</dbReference>
<dbReference type="RefSeq" id="WP_251224096.1">
    <property type="nucleotide sequence ID" value="NZ_JAMBOL010000014.1"/>
</dbReference>
<dbReference type="PANTHER" id="PTHR47199:SF2">
    <property type="entry name" value="PHOTOSYSTEM II STABILITY_ASSEMBLY FACTOR HCF136, CHLOROPLASTIC"/>
    <property type="match status" value="1"/>
</dbReference>
<feature type="domain" description="Copper amine oxidase-like N-terminal" evidence="1">
    <location>
        <begin position="30"/>
        <end position="78"/>
    </location>
</feature>